<dbReference type="GO" id="GO:0007186">
    <property type="term" value="P:G protein-coupled receptor signaling pathway"/>
    <property type="evidence" value="ECO:0007669"/>
    <property type="project" value="TreeGrafter"/>
</dbReference>
<evidence type="ECO:0000256" key="2">
    <source>
        <dbReference type="ARBA" id="ARBA00009049"/>
    </source>
</evidence>
<comment type="similarity">
    <text evidence="2">Belongs to the synembryn family.</text>
</comment>
<sequence>MNTIDFIISAEKENWGQVLEDFLKYSLNVFAFPELNDGTKRKDVWKALYNIAKLSDDPNTIKNSFIAVRILSREKGHLLEVINDDWTELMKEYSALNKDKFDLNDDQKNICIEVLKCFSNILFNSRQLAMKTVENGIFEGLTKRIANLGDGSTPEEIKFMDMRLVFLITALCPEARSKAKHMIDLLIQILDDNLKKAAENHLGHENLPPIFLTDIQVNLSSEILKVLFNITIGVDESEPEVLASCLALVKLLRSYLIIPSTDLDKTWTLRNDAINLLTNMPEDTYKHLVPPTDDHSQILKSLQFEGHNMTVLFEILMCLKAKFNDYPKISNQHEVLSPIVTVLLKGAISYRPIRKFLRIQILPPLKDVYSRPEEGDALRNHLCRMLTTPITQLRDLVAELLFVLCKKNVPRMIKYTGYGNAAGLFAQKGLLAGGRDQSDVDYSSDSEDSETEEYADSKHGINPVIGCYEEPRRSCLENMSEEQKEYEAMKLVELMDSLMASGKIRPCVVGEDGKPKPVEHVLQLRDGLKNQQVPKNGNESD</sequence>
<dbReference type="GO" id="GO:0005938">
    <property type="term" value="C:cell cortex"/>
    <property type="evidence" value="ECO:0007669"/>
    <property type="project" value="UniProtKB-SubCell"/>
</dbReference>
<dbReference type="InterPro" id="IPR019318">
    <property type="entry name" value="Gua_nucleotide_exch_fac_Ric8"/>
</dbReference>
<evidence type="ECO:0008006" key="9">
    <source>
        <dbReference type="Google" id="ProtNLM"/>
    </source>
</evidence>
<dbReference type="PANTHER" id="PTHR12425:SF5">
    <property type="entry name" value="SYNEMBRYN"/>
    <property type="match status" value="1"/>
</dbReference>
<dbReference type="OrthoDB" id="5585685at2759"/>
<keyword evidence="4" id="KW-0344">Guanine-nucleotide releasing factor</keyword>
<feature type="region of interest" description="Disordered" evidence="6">
    <location>
        <begin position="434"/>
        <end position="456"/>
    </location>
</feature>
<dbReference type="Proteomes" id="UP001153636">
    <property type="component" value="Chromosome 18"/>
</dbReference>
<dbReference type="GO" id="GO:0001965">
    <property type="term" value="F:G-protein alpha-subunit binding"/>
    <property type="evidence" value="ECO:0007669"/>
    <property type="project" value="TreeGrafter"/>
</dbReference>
<protein>
    <recommendedName>
        <fullName evidence="9">Synembryn-A</fullName>
    </recommendedName>
</protein>
<evidence type="ECO:0000256" key="6">
    <source>
        <dbReference type="SAM" id="MobiDB-lite"/>
    </source>
</evidence>
<feature type="compositionally biased region" description="Acidic residues" evidence="6">
    <location>
        <begin position="442"/>
        <end position="454"/>
    </location>
</feature>
<keyword evidence="3" id="KW-0963">Cytoplasm</keyword>
<evidence type="ECO:0000313" key="7">
    <source>
        <dbReference type="EMBL" id="CAH1104888.1"/>
    </source>
</evidence>
<dbReference type="SUPFAM" id="SSF48371">
    <property type="entry name" value="ARM repeat"/>
    <property type="match status" value="1"/>
</dbReference>
<organism evidence="7 8">
    <name type="scientific">Psylliodes chrysocephalus</name>
    <dbReference type="NCBI Taxonomy" id="3402493"/>
    <lineage>
        <taxon>Eukaryota</taxon>
        <taxon>Metazoa</taxon>
        <taxon>Ecdysozoa</taxon>
        <taxon>Arthropoda</taxon>
        <taxon>Hexapoda</taxon>
        <taxon>Insecta</taxon>
        <taxon>Pterygota</taxon>
        <taxon>Neoptera</taxon>
        <taxon>Endopterygota</taxon>
        <taxon>Coleoptera</taxon>
        <taxon>Polyphaga</taxon>
        <taxon>Cucujiformia</taxon>
        <taxon>Chrysomeloidea</taxon>
        <taxon>Chrysomelidae</taxon>
        <taxon>Galerucinae</taxon>
        <taxon>Alticini</taxon>
        <taxon>Psylliodes</taxon>
    </lineage>
</organism>
<dbReference type="PANTHER" id="PTHR12425">
    <property type="entry name" value="SYNEMBRYN"/>
    <property type="match status" value="1"/>
</dbReference>
<dbReference type="InterPro" id="IPR008376">
    <property type="entry name" value="Chaperone_Ric-8_A/B"/>
</dbReference>
<dbReference type="Pfam" id="PF10165">
    <property type="entry name" value="Ric8"/>
    <property type="match status" value="1"/>
</dbReference>
<evidence type="ECO:0000256" key="1">
    <source>
        <dbReference type="ARBA" id="ARBA00004544"/>
    </source>
</evidence>
<reference evidence="7" key="1">
    <citation type="submission" date="2022-01" db="EMBL/GenBank/DDBJ databases">
        <authorList>
            <person name="King R."/>
        </authorList>
    </citation>
    <scope>NUCLEOTIDE SEQUENCE</scope>
</reference>
<keyword evidence="5" id="KW-0143">Chaperone</keyword>
<dbReference type="GO" id="GO:0005085">
    <property type="term" value="F:guanyl-nucleotide exchange factor activity"/>
    <property type="evidence" value="ECO:0007669"/>
    <property type="project" value="UniProtKB-KW"/>
</dbReference>
<dbReference type="PRINTS" id="PR01802">
    <property type="entry name" value="SYNEMBRYN"/>
</dbReference>
<evidence type="ECO:0000256" key="5">
    <source>
        <dbReference type="ARBA" id="ARBA00023186"/>
    </source>
</evidence>
<keyword evidence="8" id="KW-1185">Reference proteome</keyword>
<proteinExistence type="inferred from homology"/>
<evidence type="ECO:0000256" key="4">
    <source>
        <dbReference type="ARBA" id="ARBA00022658"/>
    </source>
</evidence>
<gene>
    <name evidence="7" type="ORF">PSYICH_LOCUS5671</name>
</gene>
<dbReference type="AlphaFoldDB" id="A0A9P0CQT9"/>
<dbReference type="InterPro" id="IPR016024">
    <property type="entry name" value="ARM-type_fold"/>
</dbReference>
<accession>A0A9P0CQT9</accession>
<comment type="subcellular location">
    <subcellularLocation>
        <location evidence="1">Cytoplasm</location>
        <location evidence="1">Cell cortex</location>
    </subcellularLocation>
</comment>
<dbReference type="EMBL" id="OV651830">
    <property type="protein sequence ID" value="CAH1104888.1"/>
    <property type="molecule type" value="Genomic_DNA"/>
</dbReference>
<evidence type="ECO:0000256" key="3">
    <source>
        <dbReference type="ARBA" id="ARBA00022490"/>
    </source>
</evidence>
<evidence type="ECO:0000313" key="8">
    <source>
        <dbReference type="Proteomes" id="UP001153636"/>
    </source>
</evidence>
<name>A0A9P0CQT9_9CUCU</name>